<evidence type="ECO:0000313" key="2">
    <source>
        <dbReference type="Proteomes" id="UP000694888"/>
    </source>
</evidence>
<protein>
    <submittedName>
        <fullName evidence="3">Uncharacterized protein LOC101855431</fullName>
    </submittedName>
</protein>
<feature type="chain" id="PRO_5046530331" evidence="1">
    <location>
        <begin position="21"/>
        <end position="676"/>
    </location>
</feature>
<sequence>MKISLLLAVCLAGFISMAKSAPRAQTPAPTLAELNAKQKQLESTIDAMTTQIMQAQLFLEERIRSDGSSGIKAVRLYHEGTSAFYEDNHIGNGALSMHDHANYDRTVGLGEFVAVMNGVEFRTRHNDYKLRMPLKHGKYHETEYIPFPDVPPSVLRQGTVPKQVEEMQEYFRAFRDQNVTHRDYRDYFKANLCVAEGSWTLSTNTLNEPFQSDRHHIDATSWQDLQDKVRFTSYTGTKSRLENFSWLPTKFYGQENGVPKVAQWNYRIICNPIGRNLPTSYFQQQDDLAHRLSRGRTLEEIKKSRAARFKLNEFSMQRSTVYTLLDQLMAQFPGLNNFGANLTDIFPDTNTAVKDVGQLPDNKVLNTGYYHRWFKTDRDGAMGLSVSHRGYNDKNLWVAFNTQPNVMPLSAKSCSDKWHCLNVSQRVSYAIPLEIIYMTPLLSWNPHHVAYTGTTPSPQAAAVTANGRNGGIDKHTAYNGTHKSIFYRTPADFYATGKVEADKADTAKGSVGVLDKQGNVHSMASSGVRVLTPSIGGNVGQVRTRYPIFPVHAEGSSSGVELSALKEMVMHMRKYADIYETPPLNMEPQHTDEVKLAMRPANKDPPGRHFHVITLTPEQHRQLVTGSQLTLTTSFAAGHSHKLVAFYDPHRQGYFYRTCDGQPNCWDGHQHNLERY</sequence>
<keyword evidence="2" id="KW-1185">Reference proteome</keyword>
<feature type="signal peptide" evidence="1">
    <location>
        <begin position="1"/>
        <end position="20"/>
    </location>
</feature>
<dbReference type="Proteomes" id="UP000694888">
    <property type="component" value="Unplaced"/>
</dbReference>
<proteinExistence type="predicted"/>
<gene>
    <name evidence="3" type="primary">LOC101855431</name>
</gene>
<evidence type="ECO:0000313" key="3">
    <source>
        <dbReference type="RefSeq" id="XP_012940707.1"/>
    </source>
</evidence>
<evidence type="ECO:0000256" key="1">
    <source>
        <dbReference type="SAM" id="SignalP"/>
    </source>
</evidence>
<name>A0ABM1A4J3_APLCA</name>
<reference evidence="3" key="1">
    <citation type="submission" date="2025-08" db="UniProtKB">
        <authorList>
            <consortium name="RefSeq"/>
        </authorList>
    </citation>
    <scope>IDENTIFICATION</scope>
</reference>
<dbReference type="GeneID" id="101855431"/>
<organism evidence="2 3">
    <name type="scientific">Aplysia californica</name>
    <name type="common">California sea hare</name>
    <dbReference type="NCBI Taxonomy" id="6500"/>
    <lineage>
        <taxon>Eukaryota</taxon>
        <taxon>Metazoa</taxon>
        <taxon>Spiralia</taxon>
        <taxon>Lophotrochozoa</taxon>
        <taxon>Mollusca</taxon>
        <taxon>Gastropoda</taxon>
        <taxon>Heterobranchia</taxon>
        <taxon>Euthyneura</taxon>
        <taxon>Tectipleura</taxon>
        <taxon>Aplysiida</taxon>
        <taxon>Aplysioidea</taxon>
        <taxon>Aplysiidae</taxon>
        <taxon>Aplysia</taxon>
    </lineage>
</organism>
<keyword evidence="1" id="KW-0732">Signal</keyword>
<dbReference type="RefSeq" id="XP_012940707.1">
    <property type="nucleotide sequence ID" value="XM_013085253.1"/>
</dbReference>
<accession>A0ABM1A4J3</accession>